<name>A0AAD5JZR4_9FUNG</name>
<keyword evidence="3" id="KW-0325">Glycoprotein</keyword>
<evidence type="ECO:0000256" key="2">
    <source>
        <dbReference type="ARBA" id="ARBA00022801"/>
    </source>
</evidence>
<keyword evidence="7" id="KW-0732">Signal</keyword>
<dbReference type="Gene3D" id="2.60.40.1760">
    <property type="entry name" value="glycosyl hydrolase (family 31)"/>
    <property type="match status" value="1"/>
</dbReference>
<evidence type="ECO:0000259" key="9">
    <source>
        <dbReference type="Pfam" id="PF13802"/>
    </source>
</evidence>
<dbReference type="SUPFAM" id="SSF51011">
    <property type="entry name" value="Glycosyl hydrolase domain"/>
    <property type="match status" value="1"/>
</dbReference>
<dbReference type="Pfam" id="PF01055">
    <property type="entry name" value="Glyco_hydro_31_2nd"/>
    <property type="match status" value="1"/>
</dbReference>
<evidence type="ECO:0000256" key="4">
    <source>
        <dbReference type="ARBA" id="ARBA00023295"/>
    </source>
</evidence>
<dbReference type="Pfam" id="PF13802">
    <property type="entry name" value="Gal_mutarotas_2"/>
    <property type="match status" value="1"/>
</dbReference>
<dbReference type="PROSITE" id="PS00129">
    <property type="entry name" value="GLYCOSYL_HYDROL_F31_1"/>
    <property type="match status" value="1"/>
</dbReference>
<dbReference type="PANTHER" id="PTHR22762">
    <property type="entry name" value="ALPHA-GLUCOSIDASE"/>
    <property type="match status" value="1"/>
</dbReference>
<evidence type="ECO:0000256" key="5">
    <source>
        <dbReference type="ARBA" id="ARBA00041343"/>
    </source>
</evidence>
<reference evidence="11" key="2">
    <citation type="submission" date="2023-02" db="EMBL/GenBank/DDBJ databases">
        <authorList>
            <consortium name="DOE Joint Genome Institute"/>
            <person name="Mondo S.J."/>
            <person name="Chang Y."/>
            <person name="Wang Y."/>
            <person name="Ahrendt S."/>
            <person name="Andreopoulos W."/>
            <person name="Barry K."/>
            <person name="Beard J."/>
            <person name="Benny G.L."/>
            <person name="Blankenship S."/>
            <person name="Bonito G."/>
            <person name="Cuomo C."/>
            <person name="Desiro A."/>
            <person name="Gervers K.A."/>
            <person name="Hundley H."/>
            <person name="Kuo A."/>
            <person name="LaButti K."/>
            <person name="Lang B.F."/>
            <person name="Lipzen A."/>
            <person name="O'Donnell K."/>
            <person name="Pangilinan J."/>
            <person name="Reynolds N."/>
            <person name="Sandor L."/>
            <person name="Smith M.W."/>
            <person name="Tsang A."/>
            <person name="Grigoriev I.V."/>
            <person name="Stajich J.E."/>
            <person name="Spatafora J.W."/>
        </authorList>
    </citation>
    <scope>NUCLEOTIDE SEQUENCE</scope>
    <source>
        <strain evidence="11">RSA 2281</strain>
    </source>
</reference>
<feature type="domain" description="Glycoside hydrolase family 31 N-terminal" evidence="9">
    <location>
        <begin position="110"/>
        <end position="222"/>
    </location>
</feature>
<evidence type="ECO:0000256" key="3">
    <source>
        <dbReference type="ARBA" id="ARBA00023180"/>
    </source>
</evidence>
<keyword evidence="2 6" id="KW-0378">Hydrolase</keyword>
<evidence type="ECO:0000313" key="11">
    <source>
        <dbReference type="EMBL" id="KAI9248537.1"/>
    </source>
</evidence>
<reference evidence="11" key="1">
    <citation type="journal article" date="2022" name="IScience">
        <title>Evolution of zygomycete secretomes and the origins of terrestrial fungal ecologies.</title>
        <authorList>
            <person name="Chang Y."/>
            <person name="Wang Y."/>
            <person name="Mondo S."/>
            <person name="Ahrendt S."/>
            <person name="Andreopoulos W."/>
            <person name="Barry K."/>
            <person name="Beard J."/>
            <person name="Benny G.L."/>
            <person name="Blankenship S."/>
            <person name="Bonito G."/>
            <person name="Cuomo C."/>
            <person name="Desiro A."/>
            <person name="Gervers K.A."/>
            <person name="Hundley H."/>
            <person name="Kuo A."/>
            <person name="LaButti K."/>
            <person name="Lang B.F."/>
            <person name="Lipzen A."/>
            <person name="O'Donnell K."/>
            <person name="Pangilinan J."/>
            <person name="Reynolds N."/>
            <person name="Sandor L."/>
            <person name="Smith M.E."/>
            <person name="Tsang A."/>
            <person name="Grigoriev I.V."/>
            <person name="Stajich J.E."/>
            <person name="Spatafora J.W."/>
        </authorList>
    </citation>
    <scope>NUCLEOTIDE SEQUENCE</scope>
    <source>
        <strain evidence="11">RSA 2281</strain>
    </source>
</reference>
<dbReference type="InterPro" id="IPR030458">
    <property type="entry name" value="Glyco_hydro_31_AS"/>
</dbReference>
<dbReference type="Gene3D" id="2.60.40.1180">
    <property type="entry name" value="Golgi alpha-mannosidase II"/>
    <property type="match status" value="2"/>
</dbReference>
<evidence type="ECO:0000259" key="10">
    <source>
        <dbReference type="Pfam" id="PF21365"/>
    </source>
</evidence>
<dbReference type="Pfam" id="PF21365">
    <property type="entry name" value="Glyco_hydro_31_3rd"/>
    <property type="match status" value="1"/>
</dbReference>
<dbReference type="InterPro" id="IPR011013">
    <property type="entry name" value="Gal_mutarotase_sf_dom"/>
</dbReference>
<keyword evidence="12" id="KW-1185">Reference proteome</keyword>
<evidence type="ECO:0000259" key="8">
    <source>
        <dbReference type="Pfam" id="PF01055"/>
    </source>
</evidence>
<dbReference type="GO" id="GO:0005975">
    <property type="term" value="P:carbohydrate metabolic process"/>
    <property type="evidence" value="ECO:0007669"/>
    <property type="project" value="InterPro"/>
</dbReference>
<protein>
    <recommendedName>
        <fullName evidence="5">Maltase</fullName>
    </recommendedName>
</protein>
<evidence type="ECO:0000313" key="12">
    <source>
        <dbReference type="Proteomes" id="UP001209540"/>
    </source>
</evidence>
<organism evidence="11 12">
    <name type="scientific">Phascolomyces articulosus</name>
    <dbReference type="NCBI Taxonomy" id="60185"/>
    <lineage>
        <taxon>Eukaryota</taxon>
        <taxon>Fungi</taxon>
        <taxon>Fungi incertae sedis</taxon>
        <taxon>Mucoromycota</taxon>
        <taxon>Mucoromycotina</taxon>
        <taxon>Mucoromycetes</taxon>
        <taxon>Mucorales</taxon>
        <taxon>Lichtheimiaceae</taxon>
        <taxon>Phascolomyces</taxon>
    </lineage>
</organism>
<dbReference type="EMBL" id="JAIXMP010000038">
    <property type="protein sequence ID" value="KAI9248537.1"/>
    <property type="molecule type" value="Genomic_DNA"/>
</dbReference>
<dbReference type="CDD" id="cd06602">
    <property type="entry name" value="GH31_MGAM_SI_GAA"/>
    <property type="match status" value="1"/>
</dbReference>
<dbReference type="InterPro" id="IPR017853">
    <property type="entry name" value="GH"/>
</dbReference>
<sequence>MKSHILVAVAAFYLSGALAQNYDVSSSAPGYAIKGKPHRTKTGLEFPLELNSGDGVDLYGKTINDLVVNVDFETSDRLHVKIADKAAKQIPVPDTAFGLERPKLRKPAKKTNYDFKYTDNPFGFQVIRKVDNEVIFDTNNYPLVFEDQYLELTTGVPDDANIYGIGEVTAPFRRNNHQNVTTVFARDAGTPFYENIYGSHPYYNEIRDGKAHGVFLLNAHGMDVFFAEGRVTYKVIGGILEFYFFVPKDGKPNSVLEAYTDLIGKPFMPALWMLGWNHCRYGFKNISHVNWAVDGYKAANIPLETIWVDIDYMDHEKDFTFDPINFPEESMIALSKKMHANNQRMITMVDPALSTNDSYAPYERGHEMDVFIKNNDGTEFTGQVWPGYTVFPDWWHPKAAEFWDYEIIEWMKLLDLDGLWIDMNEPASFCLGSCGSGKANTDPPLQWELPEEEAAKIHAEEQAALDAMGISVPGDTRNLLYPNYAINSGGGNLSERTASMTSLHYGDIPHYDYHNLYGHAECSLTRESLLKYKPNERPFILSRSTFAGSGQYVGHWTGDNHSSWDKLKNSIAEIFNFQMFGVSYSGADVCGFFDNATEPLCTRWMELGSLYPFARNHNTLVASSQEPFLWERTAEASRRALAVRYALLPYYYTLFEESHRIGTGVWRPLIFEYPEEDAFLDNDVQFLIGSNVLASPVVNENATSVDAHFPEGVWYDWYTNEAHVSTSGKEKVTLDAPMEHIPVHVRGGAILPLKTPEMLVKDTYASPYILLIALDQNGEAEGRLYIDDQHSVEQPETSDITFTYKHGVLKASGNFGYKDAEKIGTIKIVGAQDDIKSASCKGDKVELVNKDGALVAEDLDIPLTGRFTVKFN</sequence>
<dbReference type="Proteomes" id="UP001209540">
    <property type="component" value="Unassembled WGS sequence"/>
</dbReference>
<dbReference type="GO" id="GO:0030246">
    <property type="term" value="F:carbohydrate binding"/>
    <property type="evidence" value="ECO:0007669"/>
    <property type="project" value="InterPro"/>
</dbReference>
<feature type="domain" description="Glycoside hydrolase family 31 TIM barrel" evidence="8">
    <location>
        <begin position="266"/>
        <end position="654"/>
    </location>
</feature>
<dbReference type="GO" id="GO:0004553">
    <property type="term" value="F:hydrolase activity, hydrolyzing O-glycosyl compounds"/>
    <property type="evidence" value="ECO:0007669"/>
    <property type="project" value="InterPro"/>
</dbReference>
<evidence type="ECO:0000256" key="7">
    <source>
        <dbReference type="SAM" id="SignalP"/>
    </source>
</evidence>
<dbReference type="InterPro" id="IPR025887">
    <property type="entry name" value="Glyco_hydro_31_N_dom"/>
</dbReference>
<dbReference type="InterPro" id="IPR048395">
    <property type="entry name" value="Glyco_hydro_31_C"/>
</dbReference>
<comment type="caution">
    <text evidence="11">The sequence shown here is derived from an EMBL/GenBank/DDBJ whole genome shotgun (WGS) entry which is preliminary data.</text>
</comment>
<dbReference type="Gene3D" id="3.20.20.80">
    <property type="entry name" value="Glycosidases"/>
    <property type="match status" value="1"/>
</dbReference>
<feature type="signal peptide" evidence="7">
    <location>
        <begin position="1"/>
        <end position="19"/>
    </location>
</feature>
<gene>
    <name evidence="11" type="ORF">BDA99DRAFT_229028</name>
</gene>
<comment type="similarity">
    <text evidence="1 6">Belongs to the glycosyl hydrolase 31 family.</text>
</comment>
<evidence type="ECO:0000256" key="1">
    <source>
        <dbReference type="ARBA" id="ARBA00007806"/>
    </source>
</evidence>
<keyword evidence="4 6" id="KW-0326">Glycosidase</keyword>
<feature type="chain" id="PRO_5042095013" description="Maltase" evidence="7">
    <location>
        <begin position="20"/>
        <end position="872"/>
    </location>
</feature>
<accession>A0AAD5JZR4</accession>
<dbReference type="AlphaFoldDB" id="A0AAD5JZR4"/>
<proteinExistence type="inferred from homology"/>
<dbReference type="SUPFAM" id="SSF74650">
    <property type="entry name" value="Galactose mutarotase-like"/>
    <property type="match status" value="1"/>
</dbReference>
<evidence type="ECO:0000256" key="6">
    <source>
        <dbReference type="RuleBase" id="RU361185"/>
    </source>
</evidence>
<feature type="domain" description="Glycosyl hydrolase family 31 C-terminal" evidence="10">
    <location>
        <begin position="662"/>
        <end position="751"/>
    </location>
</feature>
<dbReference type="CDD" id="cd14752">
    <property type="entry name" value="GH31_N"/>
    <property type="match status" value="1"/>
</dbReference>
<dbReference type="InterPro" id="IPR013780">
    <property type="entry name" value="Glyco_hydro_b"/>
</dbReference>
<dbReference type="SUPFAM" id="SSF51445">
    <property type="entry name" value="(Trans)glycosidases"/>
    <property type="match status" value="1"/>
</dbReference>
<dbReference type="PANTHER" id="PTHR22762:SF133">
    <property type="entry name" value="P-TYPE DOMAIN-CONTAINING PROTEIN"/>
    <property type="match status" value="1"/>
</dbReference>
<dbReference type="InterPro" id="IPR000322">
    <property type="entry name" value="Glyco_hydro_31_TIM"/>
</dbReference>